<organism evidence="7 8">
    <name type="scientific">Ceratopteris richardii</name>
    <name type="common">Triangle waterfern</name>
    <dbReference type="NCBI Taxonomy" id="49495"/>
    <lineage>
        <taxon>Eukaryota</taxon>
        <taxon>Viridiplantae</taxon>
        <taxon>Streptophyta</taxon>
        <taxon>Embryophyta</taxon>
        <taxon>Tracheophyta</taxon>
        <taxon>Polypodiopsida</taxon>
        <taxon>Polypodiidae</taxon>
        <taxon>Polypodiales</taxon>
        <taxon>Pteridineae</taxon>
        <taxon>Pteridaceae</taxon>
        <taxon>Parkerioideae</taxon>
        <taxon>Ceratopteris</taxon>
    </lineage>
</organism>
<evidence type="ECO:0000256" key="3">
    <source>
        <dbReference type="ARBA" id="ARBA00022989"/>
    </source>
</evidence>
<feature type="domain" description="CGL160/ATPI" evidence="6">
    <location>
        <begin position="218"/>
        <end position="346"/>
    </location>
</feature>
<feature type="compositionally biased region" description="Low complexity" evidence="5">
    <location>
        <begin position="7"/>
        <end position="43"/>
    </location>
</feature>
<dbReference type="GO" id="GO:0016020">
    <property type="term" value="C:membrane"/>
    <property type="evidence" value="ECO:0007669"/>
    <property type="project" value="UniProtKB-SubCell"/>
</dbReference>
<keyword evidence="8" id="KW-1185">Reference proteome</keyword>
<evidence type="ECO:0000256" key="5">
    <source>
        <dbReference type="SAM" id="MobiDB-lite"/>
    </source>
</evidence>
<comment type="subcellular location">
    <subcellularLocation>
        <location evidence="1">Membrane</location>
        <topology evidence="1">Multi-pass membrane protein</topology>
    </subcellularLocation>
</comment>
<dbReference type="Proteomes" id="UP000825935">
    <property type="component" value="Chromosome 35"/>
</dbReference>
<evidence type="ECO:0000313" key="8">
    <source>
        <dbReference type="Proteomes" id="UP000825935"/>
    </source>
</evidence>
<dbReference type="InterPro" id="IPR056309">
    <property type="entry name" value="CGL160/ATPI_dom"/>
</dbReference>
<feature type="region of interest" description="Disordered" evidence="5">
    <location>
        <begin position="1"/>
        <end position="75"/>
    </location>
</feature>
<evidence type="ECO:0000256" key="2">
    <source>
        <dbReference type="ARBA" id="ARBA00022692"/>
    </source>
</evidence>
<dbReference type="PANTHER" id="PTHR34118">
    <property type="entry name" value="NF-KAPPA-B INHIBITOR-LIKE PROTEIN-RELATED"/>
    <property type="match status" value="1"/>
</dbReference>
<dbReference type="AlphaFoldDB" id="A0A8T2QE81"/>
<name>A0A8T2QE81_CERRI</name>
<evidence type="ECO:0000256" key="1">
    <source>
        <dbReference type="ARBA" id="ARBA00004141"/>
    </source>
</evidence>
<dbReference type="EMBL" id="CM035440">
    <property type="protein sequence ID" value="KAH7281895.1"/>
    <property type="molecule type" value="Genomic_DNA"/>
</dbReference>
<sequence>MAMVYPAATSTLARASLSSPISGSSSSRSEQTQSQTQQLQDPSSEPRLPTRRLPRQRWQWSRGDGPGEYGGPPLDFRVRKTWGEAAPDPITSGDYIWNNDWQSSLPSLEAERLHTPAEKEPEVGFLSLNRSFALNSIDIDLTKELVSPPKSVLTMQVEALREGEPINEAIRQDKPSWRLAPTRKERKKWAQARKAGGGSMAILVSEEDGQLDPIVRKDAVIAKRDYYKLKRDLQILTTVFGAAGLAVCYTSYSSEVALSYGVGLLGSLVYIRMLGNSVESLGKSDGQGAMRAALGQPRILVPVILVMLCNRWNEVIAPEYGLWNLQLIPILVGFFTYKAATVVEVFRDIQMSSEEELL</sequence>
<reference evidence="7" key="1">
    <citation type="submission" date="2021-08" db="EMBL/GenBank/DDBJ databases">
        <title>WGS assembly of Ceratopteris richardii.</title>
        <authorList>
            <person name="Marchant D.B."/>
            <person name="Chen G."/>
            <person name="Jenkins J."/>
            <person name="Shu S."/>
            <person name="Leebens-Mack J."/>
            <person name="Grimwood J."/>
            <person name="Schmutz J."/>
            <person name="Soltis P."/>
            <person name="Soltis D."/>
            <person name="Chen Z.-H."/>
        </authorList>
    </citation>
    <scope>NUCLEOTIDE SEQUENCE</scope>
    <source>
        <strain evidence="7">Whitten #5841</strain>
        <tissue evidence="7">Leaf</tissue>
    </source>
</reference>
<evidence type="ECO:0000256" key="4">
    <source>
        <dbReference type="ARBA" id="ARBA00023136"/>
    </source>
</evidence>
<evidence type="ECO:0000313" key="7">
    <source>
        <dbReference type="EMBL" id="KAH7281895.1"/>
    </source>
</evidence>
<comment type="caution">
    <text evidence="7">The sequence shown here is derived from an EMBL/GenBank/DDBJ whole genome shotgun (WGS) entry which is preliminary data.</text>
</comment>
<dbReference type="Pfam" id="PF24763">
    <property type="entry name" value="CGL160_C"/>
    <property type="match status" value="1"/>
</dbReference>
<dbReference type="OrthoDB" id="3700at2759"/>
<keyword evidence="2" id="KW-0812">Transmembrane</keyword>
<keyword evidence="4" id="KW-0472">Membrane</keyword>
<proteinExistence type="predicted"/>
<gene>
    <name evidence="7" type="ORF">KP509_35G001200</name>
</gene>
<evidence type="ECO:0000259" key="6">
    <source>
        <dbReference type="Pfam" id="PF24763"/>
    </source>
</evidence>
<dbReference type="PANTHER" id="PTHR34118:SF6">
    <property type="entry name" value="PROTEIN CONSERVED ONLY IN THE GREEN LINEAGE 160, CHLOROPLASTIC"/>
    <property type="match status" value="1"/>
</dbReference>
<dbReference type="OMA" id="YWGGDDE"/>
<keyword evidence="3" id="KW-1133">Transmembrane helix</keyword>
<accession>A0A8T2QE81</accession>
<protein>
    <recommendedName>
        <fullName evidence="6">CGL160/ATPI domain-containing protein</fullName>
    </recommendedName>
</protein>